<evidence type="ECO:0000256" key="8">
    <source>
        <dbReference type="SAM" id="MobiDB-lite"/>
    </source>
</evidence>
<dbReference type="GO" id="GO:0003677">
    <property type="term" value="F:DNA binding"/>
    <property type="evidence" value="ECO:0007669"/>
    <property type="project" value="UniProtKB-KW"/>
</dbReference>
<protein>
    <recommendedName>
        <fullName evidence="9">AP2/ERF domain-containing protein</fullName>
    </recommendedName>
</protein>
<evidence type="ECO:0000256" key="7">
    <source>
        <dbReference type="ARBA" id="ARBA00024343"/>
    </source>
</evidence>
<dbReference type="Pfam" id="PF00847">
    <property type="entry name" value="AP2"/>
    <property type="match status" value="1"/>
</dbReference>
<dbReference type="FunFam" id="3.30.730.10:FF:000001">
    <property type="entry name" value="Ethylene-responsive transcription factor 2"/>
    <property type="match status" value="1"/>
</dbReference>
<keyword evidence="5" id="KW-0804">Transcription</keyword>
<keyword evidence="4" id="KW-0010">Activator</keyword>
<feature type="compositionally biased region" description="Low complexity" evidence="8">
    <location>
        <begin position="131"/>
        <end position="145"/>
    </location>
</feature>
<accession>A0AAN9LKB1</accession>
<keyword evidence="2" id="KW-0805">Transcription regulation</keyword>
<dbReference type="InterPro" id="IPR001471">
    <property type="entry name" value="AP2/ERF_dom"/>
</dbReference>
<comment type="similarity">
    <text evidence="7">Belongs to the AP2/ERF transcription factor family. ERF subfamily.</text>
</comment>
<dbReference type="PRINTS" id="PR00367">
    <property type="entry name" value="ETHRSPELEMNT"/>
</dbReference>
<evidence type="ECO:0000313" key="10">
    <source>
        <dbReference type="EMBL" id="KAK7337196.1"/>
    </source>
</evidence>
<dbReference type="EMBL" id="JAYMYQ010000004">
    <property type="protein sequence ID" value="KAK7337196.1"/>
    <property type="molecule type" value="Genomic_DNA"/>
</dbReference>
<evidence type="ECO:0000256" key="1">
    <source>
        <dbReference type="ARBA" id="ARBA00004123"/>
    </source>
</evidence>
<feature type="compositionally biased region" description="Basic residues" evidence="8">
    <location>
        <begin position="150"/>
        <end position="160"/>
    </location>
</feature>
<evidence type="ECO:0000256" key="4">
    <source>
        <dbReference type="ARBA" id="ARBA00023159"/>
    </source>
</evidence>
<feature type="domain" description="AP2/ERF" evidence="9">
    <location>
        <begin position="151"/>
        <end position="208"/>
    </location>
</feature>
<dbReference type="GO" id="GO:0003700">
    <property type="term" value="F:DNA-binding transcription factor activity"/>
    <property type="evidence" value="ECO:0007669"/>
    <property type="project" value="InterPro"/>
</dbReference>
<dbReference type="InterPro" id="IPR036955">
    <property type="entry name" value="AP2/ERF_dom_sf"/>
</dbReference>
<evidence type="ECO:0000256" key="3">
    <source>
        <dbReference type="ARBA" id="ARBA00023125"/>
    </source>
</evidence>
<evidence type="ECO:0000259" key="9">
    <source>
        <dbReference type="PROSITE" id="PS51032"/>
    </source>
</evidence>
<dbReference type="InterPro" id="IPR016177">
    <property type="entry name" value="DNA-bd_dom_sf"/>
</dbReference>
<gene>
    <name evidence="10" type="ORF">VNO77_17758</name>
</gene>
<feature type="region of interest" description="Disordered" evidence="8">
    <location>
        <begin position="131"/>
        <end position="164"/>
    </location>
</feature>
<evidence type="ECO:0000256" key="5">
    <source>
        <dbReference type="ARBA" id="ARBA00023163"/>
    </source>
</evidence>
<comment type="caution">
    <text evidence="10">The sequence shown here is derived from an EMBL/GenBank/DDBJ whole genome shotgun (WGS) entry which is preliminary data.</text>
</comment>
<dbReference type="PANTHER" id="PTHR31839">
    <property type="entry name" value="DEHYDRATION-RESPONSIVE ELEMENT-BINDING PROTEIN 1D"/>
    <property type="match status" value="1"/>
</dbReference>
<evidence type="ECO:0000256" key="6">
    <source>
        <dbReference type="ARBA" id="ARBA00023242"/>
    </source>
</evidence>
<comment type="subcellular location">
    <subcellularLocation>
        <location evidence="1">Nucleus</location>
    </subcellularLocation>
</comment>
<dbReference type="AlphaFoldDB" id="A0AAN9LKB1"/>
<keyword evidence="6" id="KW-0539">Nucleus</keyword>
<name>A0AAN9LKB1_CANGL</name>
<dbReference type="PROSITE" id="PS51032">
    <property type="entry name" value="AP2_ERF"/>
    <property type="match status" value="1"/>
</dbReference>
<organism evidence="10 11">
    <name type="scientific">Canavalia gladiata</name>
    <name type="common">Sword bean</name>
    <name type="synonym">Dolichos gladiatus</name>
    <dbReference type="NCBI Taxonomy" id="3824"/>
    <lineage>
        <taxon>Eukaryota</taxon>
        <taxon>Viridiplantae</taxon>
        <taxon>Streptophyta</taxon>
        <taxon>Embryophyta</taxon>
        <taxon>Tracheophyta</taxon>
        <taxon>Spermatophyta</taxon>
        <taxon>Magnoliopsida</taxon>
        <taxon>eudicotyledons</taxon>
        <taxon>Gunneridae</taxon>
        <taxon>Pentapetalae</taxon>
        <taxon>rosids</taxon>
        <taxon>fabids</taxon>
        <taxon>Fabales</taxon>
        <taxon>Fabaceae</taxon>
        <taxon>Papilionoideae</taxon>
        <taxon>50 kb inversion clade</taxon>
        <taxon>NPAAA clade</taxon>
        <taxon>indigoferoid/millettioid clade</taxon>
        <taxon>Phaseoleae</taxon>
        <taxon>Canavalia</taxon>
    </lineage>
</organism>
<keyword evidence="3" id="KW-0238">DNA-binding</keyword>
<sequence>MDIDTTKRNLVFVLSFNYVPDVSLIFSTTESSLHASSLNTVAFLTKKTLSIEVQPRHPTAPSWLTPQSFTHRSSATTGLHFHLRTSSPAFTTLTPINGFPQRPTAINQFLHLQLPTATIQFLHLTITKMRSSSSSRGSSSSSSSGTGRHPVYRGVRRRSSGKWVSEIREPKKPNRIWLGTFATPEMAAIAYDVAALALKGKDAELNFPNSASSLPVPASSSARDIQMAAASAAAAVGAANDALTGIEGNRGGNVSQEISGGDYHFLDEDLIFDMPNVLLNMAEGMLLSPPRFDISASEYEHMPEDSNLWGFPYYP</sequence>
<dbReference type="SUPFAM" id="SSF54171">
    <property type="entry name" value="DNA-binding domain"/>
    <property type="match status" value="1"/>
</dbReference>
<dbReference type="PANTHER" id="PTHR31839:SF85">
    <property type="entry name" value="AP2_ERF DOMAIN-CONTAINING PROTEIN"/>
    <property type="match status" value="1"/>
</dbReference>
<evidence type="ECO:0000256" key="2">
    <source>
        <dbReference type="ARBA" id="ARBA00023015"/>
    </source>
</evidence>
<dbReference type="Gene3D" id="3.30.730.10">
    <property type="entry name" value="AP2/ERF domain"/>
    <property type="match status" value="1"/>
</dbReference>
<reference evidence="10 11" key="1">
    <citation type="submission" date="2024-01" db="EMBL/GenBank/DDBJ databases">
        <title>The genomes of 5 underutilized Papilionoideae crops provide insights into root nodulation and disease resistanc.</title>
        <authorList>
            <person name="Jiang F."/>
        </authorList>
    </citation>
    <scope>NUCLEOTIDE SEQUENCE [LARGE SCALE GENOMIC DNA]</scope>
    <source>
        <strain evidence="10">LVBAO_FW01</strain>
        <tissue evidence="10">Leaves</tissue>
    </source>
</reference>
<evidence type="ECO:0000313" key="11">
    <source>
        <dbReference type="Proteomes" id="UP001367508"/>
    </source>
</evidence>
<dbReference type="GO" id="GO:0005634">
    <property type="term" value="C:nucleus"/>
    <property type="evidence" value="ECO:0007669"/>
    <property type="project" value="UniProtKB-SubCell"/>
</dbReference>
<dbReference type="CDD" id="cd00018">
    <property type="entry name" value="AP2"/>
    <property type="match status" value="1"/>
</dbReference>
<proteinExistence type="inferred from homology"/>
<dbReference type="SMART" id="SM00380">
    <property type="entry name" value="AP2"/>
    <property type="match status" value="1"/>
</dbReference>
<dbReference type="Proteomes" id="UP001367508">
    <property type="component" value="Unassembled WGS sequence"/>
</dbReference>
<dbReference type="InterPro" id="IPR045277">
    <property type="entry name" value="DRE1A-I"/>
</dbReference>
<keyword evidence="11" id="KW-1185">Reference proteome</keyword>